<name>A0ABT4SP71_9ACTN</name>
<reference evidence="2 3" key="1">
    <citation type="submission" date="2022-11" db="EMBL/GenBank/DDBJ databases">
        <title>Nonomuraea corallina sp. nov., a new species of the genus Nonomuraea isolated from sea side sediment in Thai sea.</title>
        <authorList>
            <person name="Ngamcharungchit C."/>
            <person name="Matsumoto A."/>
            <person name="Suriyachadkun C."/>
            <person name="Panbangred W."/>
            <person name="Inahashi Y."/>
            <person name="Intra B."/>
        </authorList>
    </citation>
    <scope>NUCLEOTIDE SEQUENCE [LARGE SCALE GENOMIC DNA]</scope>
    <source>
        <strain evidence="2 3">DSM 43553</strain>
    </source>
</reference>
<gene>
    <name evidence="2" type="ORF">OUY24_00210</name>
</gene>
<organism evidence="2 3">
    <name type="scientific">Nonomuraea ferruginea</name>
    <dbReference type="NCBI Taxonomy" id="46174"/>
    <lineage>
        <taxon>Bacteria</taxon>
        <taxon>Bacillati</taxon>
        <taxon>Actinomycetota</taxon>
        <taxon>Actinomycetes</taxon>
        <taxon>Streptosporangiales</taxon>
        <taxon>Streptosporangiaceae</taxon>
        <taxon>Nonomuraea</taxon>
    </lineage>
</organism>
<feature type="compositionally biased region" description="Low complexity" evidence="1">
    <location>
        <begin position="117"/>
        <end position="128"/>
    </location>
</feature>
<dbReference type="RefSeq" id="WP_271274683.1">
    <property type="nucleotide sequence ID" value="NZ_BAABFD010000019.1"/>
</dbReference>
<dbReference type="EMBL" id="JAPNUD010000001">
    <property type="protein sequence ID" value="MDA0639036.1"/>
    <property type="molecule type" value="Genomic_DNA"/>
</dbReference>
<evidence type="ECO:0000313" key="3">
    <source>
        <dbReference type="Proteomes" id="UP001212498"/>
    </source>
</evidence>
<dbReference type="Proteomes" id="UP001212498">
    <property type="component" value="Unassembled WGS sequence"/>
</dbReference>
<sequence length="485" mass="49401">MGFPEEPQTGTDGTPRRSRRDRQPQTDSGFFTPAQPSADGQPPSGPFSQAGDAFTPRQQGAPGRPGSSDPFASGPATGPLGAAGSFSGPPTGPLGAAGSFSGPPTGPLGAPDPRATGPQGPGAFPQGPRTGPQAAADPFSTDPQNPSDPFAAGGPGAPGGPGASDAFTPSNRKPPPGAPQPAANAQPPSGPPGDTPGDDPAAKETGRGRRGRAKSGKPDKTDKAEQADKPDKSAEKTATPRQTWSPYDEGPRSRGPLWASLAGVGVLALLGGGLAVMFNADDPAAVSSSERRTSAPLPSAPPGEFGYAGSRSTDPEPLTVKELFKSKKITASGRAYEMTITSKDKKCDDGVLGDKLKKALKAGKCTQMMRASFRDKKGETIGTVGVANLSTTKNAARVAKAGDKSNYVKPLAGKDEVTKFLGSGSGGAKVWTHGHYAVLVWFQNKDGSDPDKTASKRLFQAAEDITKATVFKALDVRALTGARAA</sequence>
<feature type="region of interest" description="Disordered" evidence="1">
    <location>
        <begin position="1"/>
        <end position="252"/>
    </location>
</feature>
<comment type="caution">
    <text evidence="2">The sequence shown here is derived from an EMBL/GenBank/DDBJ whole genome shotgun (WGS) entry which is preliminary data.</text>
</comment>
<feature type="compositionally biased region" description="Gly residues" evidence="1">
    <location>
        <begin position="153"/>
        <end position="162"/>
    </location>
</feature>
<accession>A0ABT4SP71</accession>
<proteinExistence type="predicted"/>
<evidence type="ECO:0000256" key="1">
    <source>
        <dbReference type="SAM" id="MobiDB-lite"/>
    </source>
</evidence>
<evidence type="ECO:0000313" key="2">
    <source>
        <dbReference type="EMBL" id="MDA0639036.1"/>
    </source>
</evidence>
<feature type="compositionally biased region" description="Basic and acidic residues" evidence="1">
    <location>
        <begin position="216"/>
        <end position="235"/>
    </location>
</feature>
<keyword evidence="3" id="KW-1185">Reference proteome</keyword>
<protein>
    <submittedName>
        <fullName evidence="2">Uncharacterized protein</fullName>
    </submittedName>
</protein>
<feature type="region of interest" description="Disordered" evidence="1">
    <location>
        <begin position="287"/>
        <end position="316"/>
    </location>
</feature>